<sequence length="550" mass="59184">MHTSISIVSLALTGLAQAAGPVPNDNQDNNIKRATQTLKVSATKPTDAFNVPADFVGIGMESAFFNHFNNPFSANLVSSLRQRMSQPPVVRVGGTSGDRFVFDPNQKEARKCIGLPKDGGGLDKDCHQSSDAIYSVGPSFCEGYKAFPDARMSIQAPMQESPTPLNNTLAFVRCAWDARGGDASKVAAIALGNEPNFYKGTSAADYAKEALRVQKAVIDELKLKGEGRKIFEVANTASNDDAKFGVAEVLKAGINDNKLSNSAADHYYQISGKHDWTDKEMQELMLSHRAITERLQTRYGNSIAQSRAAGLPFVMSETAAVLGGAPLTFMSGFGYGLWAVDFGLACMARGVSRVAHLAGRPSAGRVFWVPDASGGDRSPGPHVRAPYPAAIYLADFVGKKNRCKNTGGVHGGAVKELDLGVKDHPYLSAYAMYDTRQNGKLERVALVNLRLYNGTQTPSDKRGVETFRVPVPQGVQSVKVRRLHADRGAAAMGYDFGGREHNVTWAGQQWSYSIDQGKGHGKVVEDEVKVQNGVAAVQVPDSEAVIVFVK</sequence>
<dbReference type="Pfam" id="PF16862">
    <property type="entry name" value="Glyco_hydro_79C"/>
    <property type="match status" value="1"/>
</dbReference>
<proteinExistence type="predicted"/>
<comment type="caution">
    <text evidence="3">The sequence shown here is derived from an EMBL/GenBank/DDBJ whole genome shotgun (WGS) entry which is preliminary data.</text>
</comment>
<feature type="signal peptide" evidence="1">
    <location>
        <begin position="1"/>
        <end position="18"/>
    </location>
</feature>
<dbReference type="InterPro" id="IPR031728">
    <property type="entry name" value="GlcAase_C"/>
</dbReference>
<accession>A0ABR2J5J1</accession>
<dbReference type="Gene3D" id="3.20.20.80">
    <property type="entry name" value="Glycosidases"/>
    <property type="match status" value="1"/>
</dbReference>
<evidence type="ECO:0000256" key="1">
    <source>
        <dbReference type="SAM" id="SignalP"/>
    </source>
</evidence>
<evidence type="ECO:0000313" key="4">
    <source>
        <dbReference type="Proteomes" id="UP001390339"/>
    </source>
</evidence>
<gene>
    <name evidence="3" type="ORF">PGQ11_003330</name>
</gene>
<dbReference type="EMBL" id="JAPCWZ010000003">
    <property type="protein sequence ID" value="KAK8872816.1"/>
    <property type="molecule type" value="Genomic_DNA"/>
</dbReference>
<evidence type="ECO:0000313" key="3">
    <source>
        <dbReference type="EMBL" id="KAK8872816.1"/>
    </source>
</evidence>
<evidence type="ECO:0000259" key="2">
    <source>
        <dbReference type="Pfam" id="PF16862"/>
    </source>
</evidence>
<organism evidence="3 4">
    <name type="scientific">Apiospora arundinis</name>
    <dbReference type="NCBI Taxonomy" id="335852"/>
    <lineage>
        <taxon>Eukaryota</taxon>
        <taxon>Fungi</taxon>
        <taxon>Dikarya</taxon>
        <taxon>Ascomycota</taxon>
        <taxon>Pezizomycotina</taxon>
        <taxon>Sordariomycetes</taxon>
        <taxon>Xylariomycetidae</taxon>
        <taxon>Amphisphaeriales</taxon>
        <taxon>Apiosporaceae</taxon>
        <taxon>Apiospora</taxon>
    </lineage>
</organism>
<dbReference type="Gene3D" id="2.60.40.1180">
    <property type="entry name" value="Golgi alpha-mannosidase II"/>
    <property type="match status" value="1"/>
</dbReference>
<feature type="domain" description="Beta-glucuronidase C-terminal" evidence="2">
    <location>
        <begin position="429"/>
        <end position="546"/>
    </location>
</feature>
<feature type="chain" id="PRO_5046698690" description="Beta-glucuronidase C-terminal domain-containing protein" evidence="1">
    <location>
        <begin position="19"/>
        <end position="550"/>
    </location>
</feature>
<protein>
    <recommendedName>
        <fullName evidence="2">Beta-glucuronidase C-terminal domain-containing protein</fullName>
    </recommendedName>
</protein>
<dbReference type="InterPro" id="IPR017853">
    <property type="entry name" value="GH"/>
</dbReference>
<dbReference type="Proteomes" id="UP001390339">
    <property type="component" value="Unassembled WGS sequence"/>
</dbReference>
<dbReference type="InterPro" id="IPR052974">
    <property type="entry name" value="GH79_Enzymes"/>
</dbReference>
<reference evidence="3 4" key="1">
    <citation type="journal article" date="2024" name="IMA Fungus">
        <title>Apiospora arundinis, a panoply of carbohydrate-active enzymes and secondary metabolites.</title>
        <authorList>
            <person name="Sorensen T."/>
            <person name="Petersen C."/>
            <person name="Muurmann A.T."/>
            <person name="Christiansen J.V."/>
            <person name="Brundto M.L."/>
            <person name="Overgaard C.K."/>
            <person name="Boysen A.T."/>
            <person name="Wollenberg R.D."/>
            <person name="Larsen T.O."/>
            <person name="Sorensen J.L."/>
            <person name="Nielsen K.L."/>
            <person name="Sondergaard T.E."/>
        </authorList>
    </citation>
    <scope>NUCLEOTIDE SEQUENCE [LARGE SCALE GENOMIC DNA]</scope>
    <source>
        <strain evidence="3 4">AAU 773</strain>
    </source>
</reference>
<keyword evidence="4" id="KW-1185">Reference proteome</keyword>
<dbReference type="SUPFAM" id="SSF51445">
    <property type="entry name" value="(Trans)glycosidases"/>
    <property type="match status" value="1"/>
</dbReference>
<dbReference type="PANTHER" id="PTHR36183:SF2">
    <property type="entry name" value="BETA-GLUCURONIDASE C-TERMINAL DOMAIN-CONTAINING PROTEIN"/>
    <property type="match status" value="1"/>
</dbReference>
<dbReference type="PANTHER" id="PTHR36183">
    <property type="entry name" value="BETA-GLUCURONIDASE"/>
    <property type="match status" value="1"/>
</dbReference>
<name>A0ABR2J5J1_9PEZI</name>
<keyword evidence="1" id="KW-0732">Signal</keyword>
<dbReference type="InterPro" id="IPR013780">
    <property type="entry name" value="Glyco_hydro_b"/>
</dbReference>